<accession>A0A941ANH6</accession>
<name>A0A941ANH6_9BACI</name>
<comment type="caution">
    <text evidence="1">The sequence shown here is derived from an EMBL/GenBank/DDBJ whole genome shotgun (WGS) entry which is preliminary data.</text>
</comment>
<sequence length="139" mass="16395">MKVDVGYDYAALIEEADNALDHMLSTNVRDALQTDHGIALIETFRTQTINKHFQFSRHYEPMPQIGDLFYELYLIQDKALEHREIPEEDIEIYKDRLEKLTYIMLDLSHSSMPELFDTFHGNADPEVTEEIRKRIEADY</sequence>
<proteinExistence type="predicted"/>
<evidence type="ECO:0000313" key="2">
    <source>
        <dbReference type="Proteomes" id="UP000678228"/>
    </source>
</evidence>
<protein>
    <submittedName>
        <fullName evidence="1">Uncharacterized protein</fullName>
    </submittedName>
</protein>
<dbReference type="Proteomes" id="UP000678228">
    <property type="component" value="Unassembled WGS sequence"/>
</dbReference>
<dbReference type="AlphaFoldDB" id="A0A941ANH6"/>
<keyword evidence="2" id="KW-1185">Reference proteome</keyword>
<gene>
    <name evidence="1" type="ORF">J7W16_10885</name>
</gene>
<organism evidence="1 2">
    <name type="scientific">Halalkalibacter suaedae</name>
    <dbReference type="NCBI Taxonomy" id="2822140"/>
    <lineage>
        <taxon>Bacteria</taxon>
        <taxon>Bacillati</taxon>
        <taxon>Bacillota</taxon>
        <taxon>Bacilli</taxon>
        <taxon>Bacillales</taxon>
        <taxon>Bacillaceae</taxon>
        <taxon>Halalkalibacter</taxon>
    </lineage>
</organism>
<dbReference type="RefSeq" id="WP_210597338.1">
    <property type="nucleotide sequence ID" value="NZ_JAGKSQ010000004.1"/>
</dbReference>
<reference evidence="1" key="1">
    <citation type="submission" date="2021-03" db="EMBL/GenBank/DDBJ databases">
        <title>Bacillus suaedae sp. nov., isolated from Suaeda aralocaspica.</title>
        <authorList>
            <person name="Lei R.F.R."/>
        </authorList>
    </citation>
    <scope>NUCLEOTIDE SEQUENCE</scope>
    <source>
        <strain evidence="1">YZJH907-2</strain>
    </source>
</reference>
<dbReference type="EMBL" id="JAGKSQ010000004">
    <property type="protein sequence ID" value="MBP3951640.1"/>
    <property type="molecule type" value="Genomic_DNA"/>
</dbReference>
<evidence type="ECO:0000313" key="1">
    <source>
        <dbReference type="EMBL" id="MBP3951640.1"/>
    </source>
</evidence>